<keyword evidence="5" id="KW-1185">Reference proteome</keyword>
<dbReference type="InterPro" id="IPR051504">
    <property type="entry name" value="Plant_metabolite_acyltrans"/>
</dbReference>
<sequence>MAPVRIIDVSYVVAAPSVVADVPPPEPIEINTMEAQWVGLPLLQHLLFFEGDQIPPFDADLRSLKSTTPPLPRHWPPMPRSPASSTTSRPPATWPSCGRRPPAPKASSSTHVPEGVALDEDVFLFFFADVRQRLDPPAGADNFGACITACLARLPARELHAEGALAAAAAAAVQGAVDELAEDPLGA</sequence>
<dbReference type="PANTHER" id="PTHR31625">
    <property type="match status" value="1"/>
</dbReference>
<dbReference type="Proteomes" id="UP000095767">
    <property type="component" value="Unassembled WGS sequence"/>
</dbReference>
<comment type="caution">
    <text evidence="4">The sequence shown here is derived from an EMBL/GenBank/DDBJ whole genome shotgun (WGS) entry which is preliminary data.</text>
</comment>
<reference evidence="4 5" key="1">
    <citation type="submission" date="2016-09" db="EMBL/GenBank/DDBJ databases">
        <title>The draft genome of Dichanthelium oligosanthes: A C3 panicoid grass species.</title>
        <authorList>
            <person name="Studer A.J."/>
            <person name="Schnable J.C."/>
            <person name="Brutnell T.P."/>
        </authorList>
    </citation>
    <scope>NUCLEOTIDE SEQUENCE [LARGE SCALE GENOMIC DNA]</scope>
    <source>
        <strain evidence="5">cv. Kellogg 1175</strain>
        <tissue evidence="4">Leaf</tissue>
    </source>
</reference>
<dbReference type="InterPro" id="IPR023213">
    <property type="entry name" value="CAT-like_dom_sf"/>
</dbReference>
<keyword evidence="2" id="KW-0012">Acyltransferase</keyword>
<feature type="compositionally biased region" description="Low complexity" evidence="3">
    <location>
        <begin position="81"/>
        <end position="96"/>
    </location>
</feature>
<evidence type="ECO:0000256" key="2">
    <source>
        <dbReference type="ARBA" id="ARBA00023315"/>
    </source>
</evidence>
<evidence type="ECO:0000313" key="5">
    <source>
        <dbReference type="Proteomes" id="UP000095767"/>
    </source>
</evidence>
<accession>A0A1E5ULA7</accession>
<dbReference type="STRING" id="888268.A0A1E5ULA7"/>
<dbReference type="GO" id="GO:0016747">
    <property type="term" value="F:acyltransferase activity, transferring groups other than amino-acyl groups"/>
    <property type="evidence" value="ECO:0007669"/>
    <property type="project" value="UniProtKB-ARBA"/>
</dbReference>
<gene>
    <name evidence="4" type="ORF">BAE44_0025325</name>
</gene>
<name>A0A1E5ULA7_9POAL</name>
<dbReference type="OrthoDB" id="10610744at2759"/>
<dbReference type="AlphaFoldDB" id="A0A1E5ULA7"/>
<keyword evidence="1" id="KW-0808">Transferase</keyword>
<evidence type="ECO:0000256" key="1">
    <source>
        <dbReference type="ARBA" id="ARBA00022679"/>
    </source>
</evidence>
<dbReference type="EMBL" id="LWDX02072701">
    <property type="protein sequence ID" value="OEL13653.1"/>
    <property type="molecule type" value="Genomic_DNA"/>
</dbReference>
<proteinExistence type="predicted"/>
<feature type="region of interest" description="Disordered" evidence="3">
    <location>
        <begin position="60"/>
        <end position="112"/>
    </location>
</feature>
<feature type="compositionally biased region" description="Pro residues" evidence="3">
    <location>
        <begin position="69"/>
        <end position="80"/>
    </location>
</feature>
<protein>
    <submittedName>
        <fullName evidence="4">Uncharacterized protein</fullName>
    </submittedName>
</protein>
<evidence type="ECO:0000256" key="3">
    <source>
        <dbReference type="SAM" id="MobiDB-lite"/>
    </source>
</evidence>
<evidence type="ECO:0000313" key="4">
    <source>
        <dbReference type="EMBL" id="OEL13653.1"/>
    </source>
</evidence>
<organism evidence="4 5">
    <name type="scientific">Dichanthelium oligosanthes</name>
    <dbReference type="NCBI Taxonomy" id="888268"/>
    <lineage>
        <taxon>Eukaryota</taxon>
        <taxon>Viridiplantae</taxon>
        <taxon>Streptophyta</taxon>
        <taxon>Embryophyta</taxon>
        <taxon>Tracheophyta</taxon>
        <taxon>Spermatophyta</taxon>
        <taxon>Magnoliopsida</taxon>
        <taxon>Liliopsida</taxon>
        <taxon>Poales</taxon>
        <taxon>Poaceae</taxon>
        <taxon>PACMAD clade</taxon>
        <taxon>Panicoideae</taxon>
        <taxon>Panicodae</taxon>
        <taxon>Paniceae</taxon>
        <taxon>Dichantheliinae</taxon>
        <taxon>Dichanthelium</taxon>
    </lineage>
</organism>
<dbReference type="Gene3D" id="3.30.559.10">
    <property type="entry name" value="Chloramphenicol acetyltransferase-like domain"/>
    <property type="match status" value="1"/>
</dbReference>